<reference evidence="1" key="1">
    <citation type="journal article" date="2014" name="Front. Microbiol.">
        <title>High frequency of phylogenetically diverse reductive dehalogenase-homologous genes in deep subseafloor sedimentary metagenomes.</title>
        <authorList>
            <person name="Kawai M."/>
            <person name="Futagami T."/>
            <person name="Toyoda A."/>
            <person name="Takaki Y."/>
            <person name="Nishi S."/>
            <person name="Hori S."/>
            <person name="Arai W."/>
            <person name="Tsubouchi T."/>
            <person name="Morono Y."/>
            <person name="Uchiyama I."/>
            <person name="Ito T."/>
            <person name="Fujiyama A."/>
            <person name="Inagaki F."/>
            <person name="Takami H."/>
        </authorList>
    </citation>
    <scope>NUCLEOTIDE SEQUENCE</scope>
    <source>
        <strain evidence="1">Expedition CK06-06</strain>
    </source>
</reference>
<comment type="caution">
    <text evidence="1">The sequence shown here is derived from an EMBL/GenBank/DDBJ whole genome shotgun (WGS) entry which is preliminary data.</text>
</comment>
<dbReference type="EMBL" id="BARU01033278">
    <property type="protein sequence ID" value="GAH65576.1"/>
    <property type="molecule type" value="Genomic_DNA"/>
</dbReference>
<sequence>PALRKKIRASRRIISVKEVQVRYETDVQSASMEGRAGMVSRTGLARPLRIGRSGMDALGDTGEWTGRASPEPAPAAEATPKRGYILFLEGTTPLPRRDVTDFLYQIVNTFIYEAEVLVYREERAAVAAVKGTMQEGIRTDSFSTGPLKEGMAVLVDPRGAYWVQHEKVYAANDVAKTWSPGIDYSPPGVDIDSVKRAATRRRILFSVLEGTVEFLDVGDPKTRGGDTYDVRRGDKRALDIDLLTGEDMSEDTRFMLKWK</sequence>
<feature type="non-terminal residue" evidence="1">
    <location>
        <position position="259"/>
    </location>
</feature>
<evidence type="ECO:0000313" key="1">
    <source>
        <dbReference type="EMBL" id="GAH65576.1"/>
    </source>
</evidence>
<proteinExistence type="predicted"/>
<gene>
    <name evidence="1" type="ORF">S03H2_52390</name>
</gene>
<dbReference type="AlphaFoldDB" id="X1H5Y4"/>
<protein>
    <submittedName>
        <fullName evidence="1">Uncharacterized protein</fullName>
    </submittedName>
</protein>
<organism evidence="1">
    <name type="scientific">marine sediment metagenome</name>
    <dbReference type="NCBI Taxonomy" id="412755"/>
    <lineage>
        <taxon>unclassified sequences</taxon>
        <taxon>metagenomes</taxon>
        <taxon>ecological metagenomes</taxon>
    </lineage>
</organism>
<accession>X1H5Y4</accession>
<name>X1H5Y4_9ZZZZ</name>
<feature type="non-terminal residue" evidence="1">
    <location>
        <position position="1"/>
    </location>
</feature>